<dbReference type="PANTHER" id="PTHR11889:SF31">
    <property type="entry name" value="PROTEIN HEDGEHOG"/>
    <property type="match status" value="1"/>
</dbReference>
<dbReference type="AlphaFoldDB" id="A0A397G4Z7"/>
<protein>
    <recommendedName>
        <fullName evidence="2">Hedgehog protein Hint domain-containing protein</fullName>
    </recommendedName>
</protein>
<dbReference type="OrthoDB" id="8954335at2759"/>
<dbReference type="InterPro" id="IPR001767">
    <property type="entry name" value="Hedgehog_Hint"/>
</dbReference>
<dbReference type="InterPro" id="IPR036844">
    <property type="entry name" value="Hint_dom_sf"/>
</dbReference>
<gene>
    <name evidence="3" type="ORF">Glove_714g9</name>
</gene>
<dbReference type="STRING" id="1348612.A0A397G4Z7"/>
<evidence type="ECO:0000313" key="3">
    <source>
        <dbReference type="EMBL" id="RHZ44648.1"/>
    </source>
</evidence>
<dbReference type="Proteomes" id="UP000266861">
    <property type="component" value="Unassembled WGS sequence"/>
</dbReference>
<name>A0A397G4Z7_9GLOM</name>
<dbReference type="EMBL" id="PQFF01000567">
    <property type="protein sequence ID" value="RHZ44648.1"/>
    <property type="molecule type" value="Genomic_DNA"/>
</dbReference>
<dbReference type="SUPFAM" id="SSF51294">
    <property type="entry name" value="Hedgehog/intein (Hint) domain"/>
    <property type="match status" value="1"/>
</dbReference>
<dbReference type="InterPro" id="IPR050387">
    <property type="entry name" value="Hedgehog_Signaling"/>
</dbReference>
<reference evidence="3 4" key="1">
    <citation type="submission" date="2018-08" db="EMBL/GenBank/DDBJ databases">
        <title>Genome and evolution of the arbuscular mycorrhizal fungus Diversispora epigaea (formerly Glomus versiforme) and its bacterial endosymbionts.</title>
        <authorList>
            <person name="Sun X."/>
            <person name="Fei Z."/>
            <person name="Harrison M."/>
        </authorList>
    </citation>
    <scope>NUCLEOTIDE SEQUENCE [LARGE SCALE GENOMIC DNA]</scope>
    <source>
        <strain evidence="3 4">IT104</strain>
    </source>
</reference>
<evidence type="ECO:0000256" key="1">
    <source>
        <dbReference type="SAM" id="Coils"/>
    </source>
</evidence>
<keyword evidence="4" id="KW-1185">Reference proteome</keyword>
<dbReference type="Gene3D" id="2.170.16.10">
    <property type="entry name" value="Hedgehog/Intein (Hint) domain"/>
    <property type="match status" value="1"/>
</dbReference>
<evidence type="ECO:0000313" key="4">
    <source>
        <dbReference type="Proteomes" id="UP000266861"/>
    </source>
</evidence>
<comment type="caution">
    <text evidence="3">The sequence shown here is derived from an EMBL/GenBank/DDBJ whole genome shotgun (WGS) entry which is preliminary data.</text>
</comment>
<accession>A0A397G4Z7</accession>
<dbReference type="PANTHER" id="PTHR11889">
    <property type="entry name" value="HEDGEHOG"/>
    <property type="match status" value="1"/>
</dbReference>
<proteinExistence type="predicted"/>
<dbReference type="CDD" id="cd00081">
    <property type="entry name" value="Hint"/>
    <property type="match status" value="1"/>
</dbReference>
<organism evidence="3 4">
    <name type="scientific">Diversispora epigaea</name>
    <dbReference type="NCBI Taxonomy" id="1348612"/>
    <lineage>
        <taxon>Eukaryota</taxon>
        <taxon>Fungi</taxon>
        <taxon>Fungi incertae sedis</taxon>
        <taxon>Mucoromycota</taxon>
        <taxon>Glomeromycotina</taxon>
        <taxon>Glomeromycetes</taxon>
        <taxon>Diversisporales</taxon>
        <taxon>Diversisporaceae</taxon>
        <taxon>Diversispora</taxon>
    </lineage>
</organism>
<sequence length="381" mass="43893">MDYSIAIFSHATKKQNENKDEMRKAWNGTIFSFIKGLGNRWGISPNSDYFPPEHPVHKARINEIKDFIVSTQGVYTTEAFESARQEQEKIKREKEEKEKRVIEQYEEKLRKEGKEIADEFYLDKIAKMKEEFEQKENHFMAETIKTMKQTYDDAFKKIELKVGGLQSEIKNFKSPSCFALDTKIQLASGKLVEMSELQVGDLVLSNVSNNRLEFSEVYLISHMGHHDYSVNMVKIEFTNPDGSKGQILMTPMHCIFDSDLSILFAQDLVPGKTEILVFDKANELIPVIVDSLIIEKDTGYISFYTRAGTVIANNTFCSCYDDCPPSQFLMDLTFAPIRLWTKVFPSTHRQKELHPYVQILETAYAIWGKALEGIKMIGRKK</sequence>
<dbReference type="GO" id="GO:0016540">
    <property type="term" value="P:protein autoprocessing"/>
    <property type="evidence" value="ECO:0007669"/>
    <property type="project" value="InterPro"/>
</dbReference>
<evidence type="ECO:0000259" key="2">
    <source>
        <dbReference type="Pfam" id="PF01079"/>
    </source>
</evidence>
<feature type="coiled-coil region" evidence="1">
    <location>
        <begin position="80"/>
        <end position="115"/>
    </location>
</feature>
<keyword evidence="1" id="KW-0175">Coiled coil</keyword>
<feature type="domain" description="Hedgehog protein Hint" evidence="2">
    <location>
        <begin position="172"/>
        <end position="361"/>
    </location>
</feature>
<dbReference type="Pfam" id="PF01079">
    <property type="entry name" value="Hint"/>
    <property type="match status" value="1"/>
</dbReference>